<feature type="region of interest" description="Disordered" evidence="1">
    <location>
        <begin position="1"/>
        <end position="118"/>
    </location>
</feature>
<name>A0ABU6SEH0_9FABA</name>
<evidence type="ECO:0000313" key="3">
    <source>
        <dbReference type="Proteomes" id="UP001341840"/>
    </source>
</evidence>
<sequence length="118" mass="13662">MFDAGNPPGPTRERQASQEELDQLNRSTKKVRKEGEGFSGKQSLVPQEEEWMMDQNMEERGPAKAKSFAQMVKEGNRGNLMEDDDFSEEGSEENRDEDSCDDEEDDNMEDRKWLPKRN</sequence>
<dbReference type="EMBL" id="JASCZI010060632">
    <property type="protein sequence ID" value="MED6134796.1"/>
    <property type="molecule type" value="Genomic_DNA"/>
</dbReference>
<keyword evidence="3" id="KW-1185">Reference proteome</keyword>
<proteinExistence type="predicted"/>
<dbReference type="Proteomes" id="UP001341840">
    <property type="component" value="Unassembled WGS sequence"/>
</dbReference>
<feature type="compositionally biased region" description="Acidic residues" evidence="1">
    <location>
        <begin position="81"/>
        <end position="108"/>
    </location>
</feature>
<feature type="compositionally biased region" description="Basic and acidic residues" evidence="1">
    <location>
        <begin position="109"/>
        <end position="118"/>
    </location>
</feature>
<accession>A0ABU6SEH0</accession>
<comment type="caution">
    <text evidence="2">The sequence shown here is derived from an EMBL/GenBank/DDBJ whole genome shotgun (WGS) entry which is preliminary data.</text>
</comment>
<protein>
    <submittedName>
        <fullName evidence="2">Uncharacterized protein</fullName>
    </submittedName>
</protein>
<gene>
    <name evidence="2" type="ORF">PIB30_040320</name>
</gene>
<organism evidence="2 3">
    <name type="scientific">Stylosanthes scabra</name>
    <dbReference type="NCBI Taxonomy" id="79078"/>
    <lineage>
        <taxon>Eukaryota</taxon>
        <taxon>Viridiplantae</taxon>
        <taxon>Streptophyta</taxon>
        <taxon>Embryophyta</taxon>
        <taxon>Tracheophyta</taxon>
        <taxon>Spermatophyta</taxon>
        <taxon>Magnoliopsida</taxon>
        <taxon>eudicotyledons</taxon>
        <taxon>Gunneridae</taxon>
        <taxon>Pentapetalae</taxon>
        <taxon>rosids</taxon>
        <taxon>fabids</taxon>
        <taxon>Fabales</taxon>
        <taxon>Fabaceae</taxon>
        <taxon>Papilionoideae</taxon>
        <taxon>50 kb inversion clade</taxon>
        <taxon>dalbergioids sensu lato</taxon>
        <taxon>Dalbergieae</taxon>
        <taxon>Pterocarpus clade</taxon>
        <taxon>Stylosanthes</taxon>
    </lineage>
</organism>
<evidence type="ECO:0000313" key="2">
    <source>
        <dbReference type="EMBL" id="MED6134796.1"/>
    </source>
</evidence>
<evidence type="ECO:0000256" key="1">
    <source>
        <dbReference type="SAM" id="MobiDB-lite"/>
    </source>
</evidence>
<reference evidence="2 3" key="1">
    <citation type="journal article" date="2023" name="Plants (Basel)">
        <title>Bridging the Gap: Combining Genomics and Transcriptomics Approaches to Understand Stylosanthes scabra, an Orphan Legume from the Brazilian Caatinga.</title>
        <authorList>
            <person name="Ferreira-Neto J.R.C."/>
            <person name="da Silva M.D."/>
            <person name="Binneck E."/>
            <person name="de Melo N.F."/>
            <person name="da Silva R.H."/>
            <person name="de Melo A.L.T.M."/>
            <person name="Pandolfi V."/>
            <person name="Bustamante F.O."/>
            <person name="Brasileiro-Vidal A.C."/>
            <person name="Benko-Iseppon A.M."/>
        </authorList>
    </citation>
    <scope>NUCLEOTIDE SEQUENCE [LARGE SCALE GENOMIC DNA]</scope>
    <source>
        <tissue evidence="2">Leaves</tissue>
    </source>
</reference>